<feature type="compositionally biased region" description="Pro residues" evidence="1">
    <location>
        <begin position="82"/>
        <end position="91"/>
    </location>
</feature>
<protein>
    <submittedName>
        <fullName evidence="2">Uncharacterized protein</fullName>
    </submittedName>
</protein>
<feature type="compositionally biased region" description="Polar residues" evidence="1">
    <location>
        <begin position="8"/>
        <end position="17"/>
    </location>
</feature>
<organism evidence="2 3">
    <name type="scientific">Caerostris darwini</name>
    <dbReference type="NCBI Taxonomy" id="1538125"/>
    <lineage>
        <taxon>Eukaryota</taxon>
        <taxon>Metazoa</taxon>
        <taxon>Ecdysozoa</taxon>
        <taxon>Arthropoda</taxon>
        <taxon>Chelicerata</taxon>
        <taxon>Arachnida</taxon>
        <taxon>Araneae</taxon>
        <taxon>Araneomorphae</taxon>
        <taxon>Entelegynae</taxon>
        <taxon>Araneoidea</taxon>
        <taxon>Araneidae</taxon>
        <taxon>Caerostris</taxon>
    </lineage>
</organism>
<evidence type="ECO:0000313" key="3">
    <source>
        <dbReference type="Proteomes" id="UP001054837"/>
    </source>
</evidence>
<dbReference type="EMBL" id="BPLQ01003353">
    <property type="protein sequence ID" value="GIX99893.1"/>
    <property type="molecule type" value="Genomic_DNA"/>
</dbReference>
<evidence type="ECO:0000256" key="1">
    <source>
        <dbReference type="SAM" id="MobiDB-lite"/>
    </source>
</evidence>
<gene>
    <name evidence="2" type="ORF">CDAR_238911</name>
</gene>
<feature type="region of interest" description="Disordered" evidence="1">
    <location>
        <begin position="1"/>
        <end position="91"/>
    </location>
</feature>
<feature type="compositionally biased region" description="Basic and acidic residues" evidence="1">
    <location>
        <begin position="60"/>
        <end position="72"/>
    </location>
</feature>
<dbReference type="AlphaFoldDB" id="A0AAV4PUF3"/>
<accession>A0AAV4PUF3</accession>
<proteinExistence type="predicted"/>
<comment type="caution">
    <text evidence="2">The sequence shown here is derived from an EMBL/GenBank/DDBJ whole genome shotgun (WGS) entry which is preliminary data.</text>
</comment>
<dbReference type="Proteomes" id="UP001054837">
    <property type="component" value="Unassembled WGS sequence"/>
</dbReference>
<feature type="compositionally biased region" description="Basic and acidic residues" evidence="1">
    <location>
        <begin position="23"/>
        <end position="36"/>
    </location>
</feature>
<keyword evidence="3" id="KW-1185">Reference proteome</keyword>
<reference evidence="2 3" key="1">
    <citation type="submission" date="2021-06" db="EMBL/GenBank/DDBJ databases">
        <title>Caerostris darwini draft genome.</title>
        <authorList>
            <person name="Kono N."/>
            <person name="Arakawa K."/>
        </authorList>
    </citation>
    <scope>NUCLEOTIDE SEQUENCE [LARGE SCALE GENOMIC DNA]</scope>
</reference>
<evidence type="ECO:0000313" key="2">
    <source>
        <dbReference type="EMBL" id="GIX99893.1"/>
    </source>
</evidence>
<sequence>MDKALSTHEFTSFTNPIRKSKEKGKADDVARKEEIYKTPLVPPEEQKNMTIPDESIQSRSDSDHDSKRERIHPIPGQLTAAHPPPLSPFSL</sequence>
<name>A0AAV4PUF3_9ARAC</name>